<organism evidence="2 3">
    <name type="scientific">Streptomyces cyaneogriseus subsp. noncyanogenus</name>
    <dbReference type="NCBI Taxonomy" id="477245"/>
    <lineage>
        <taxon>Bacteria</taxon>
        <taxon>Bacillati</taxon>
        <taxon>Actinomycetota</taxon>
        <taxon>Actinomycetes</taxon>
        <taxon>Kitasatosporales</taxon>
        <taxon>Streptomycetaceae</taxon>
        <taxon>Streptomyces</taxon>
    </lineage>
</organism>
<evidence type="ECO:0000313" key="2">
    <source>
        <dbReference type="EMBL" id="AJP00818.1"/>
    </source>
</evidence>
<dbReference type="KEGG" id="scw:TU94_04335"/>
<evidence type="ECO:0000313" key="3">
    <source>
        <dbReference type="Proteomes" id="UP000032234"/>
    </source>
</evidence>
<keyword evidence="3" id="KW-1185">Reference proteome</keyword>
<feature type="signal peptide" evidence="1">
    <location>
        <begin position="1"/>
        <end position="24"/>
    </location>
</feature>
<dbReference type="HOGENOM" id="CLU_123720_0_0_11"/>
<evidence type="ECO:0008006" key="4">
    <source>
        <dbReference type="Google" id="ProtNLM"/>
    </source>
</evidence>
<feature type="chain" id="PRO_5002177423" description="Ig-like domain-containing protein" evidence="1">
    <location>
        <begin position="25"/>
        <end position="177"/>
    </location>
</feature>
<dbReference type="Proteomes" id="UP000032234">
    <property type="component" value="Chromosome"/>
</dbReference>
<protein>
    <recommendedName>
        <fullName evidence="4">Ig-like domain-containing protein</fullName>
    </recommendedName>
</protein>
<proteinExistence type="predicted"/>
<dbReference type="AlphaFoldDB" id="A0A0C5FT20"/>
<dbReference type="PATRIC" id="fig|477245.3.peg.955"/>
<dbReference type="OrthoDB" id="4332546at2"/>
<reference evidence="2 3" key="1">
    <citation type="submission" date="2015-02" db="EMBL/GenBank/DDBJ databases">
        <title>Genome sequence of thermotolerant Streptomyces cyaneogriseus subsp. Noncyanogenus NMWT1, the producer of nematocidal antibiotics nemadectin.</title>
        <authorList>
            <person name="Wang H."/>
            <person name="Li C."/>
            <person name="Xiang W."/>
            <person name="Wang X."/>
        </authorList>
    </citation>
    <scope>NUCLEOTIDE SEQUENCE [LARGE SCALE GENOMIC DNA]</scope>
    <source>
        <strain evidence="2 3">NMWT 1</strain>
    </source>
</reference>
<keyword evidence="1" id="KW-0732">Signal</keyword>
<dbReference type="RefSeq" id="WP_044379422.1">
    <property type="nucleotide sequence ID" value="NZ_CP010849.1"/>
</dbReference>
<name>A0A0C5FT20_9ACTN</name>
<dbReference type="EMBL" id="CP010849">
    <property type="protein sequence ID" value="AJP00818.1"/>
    <property type="molecule type" value="Genomic_DNA"/>
</dbReference>
<accession>A0A0C5FT20</accession>
<gene>
    <name evidence="2" type="ORF">TU94_04335</name>
</gene>
<evidence type="ECO:0000256" key="1">
    <source>
        <dbReference type="SAM" id="SignalP"/>
    </source>
</evidence>
<sequence length="177" mass="17432">MRTALALTTGLLALGTCLAAPASAAPAAEDGLVSCPLGVQNTSYTPGLTLTTPAPHVEVDSTGTLGPCVSTDLGHTGGTYEFDGGGDLNCLGGGSAGTGRITWSDPGTVPSRFTFTGSLALRPNGTTVLVATGPITSGDYAGRTIVNTVVITSTDLLACTSPSGLTSTSGPFLVTVL</sequence>